<protein>
    <submittedName>
        <fullName evidence="2">Uncharacterized protein</fullName>
    </submittedName>
</protein>
<feature type="non-terminal residue" evidence="2">
    <location>
        <position position="1"/>
    </location>
</feature>
<accession>A0A5J9U6B4</accession>
<dbReference type="Proteomes" id="UP000324897">
    <property type="component" value="Chromosome 7"/>
</dbReference>
<evidence type="ECO:0000256" key="1">
    <source>
        <dbReference type="SAM" id="MobiDB-lite"/>
    </source>
</evidence>
<feature type="region of interest" description="Disordered" evidence="1">
    <location>
        <begin position="22"/>
        <end position="48"/>
    </location>
</feature>
<name>A0A5J9U6B4_9POAL</name>
<proteinExistence type="predicted"/>
<dbReference type="Gramene" id="TVU18681">
    <property type="protein sequence ID" value="TVU18681"/>
    <property type="gene ID" value="EJB05_34791"/>
</dbReference>
<reference evidence="2 3" key="1">
    <citation type="journal article" date="2019" name="Sci. Rep.">
        <title>A high-quality genome of Eragrostis curvula grass provides insights into Poaceae evolution and supports new strategies to enhance forage quality.</title>
        <authorList>
            <person name="Carballo J."/>
            <person name="Santos B.A.C.M."/>
            <person name="Zappacosta D."/>
            <person name="Garbus I."/>
            <person name="Selva J.P."/>
            <person name="Gallo C.A."/>
            <person name="Diaz A."/>
            <person name="Albertini E."/>
            <person name="Caccamo M."/>
            <person name="Echenique V."/>
        </authorList>
    </citation>
    <scope>NUCLEOTIDE SEQUENCE [LARGE SCALE GENOMIC DNA]</scope>
    <source>
        <strain evidence="3">cv. Victoria</strain>
        <tissue evidence="2">Leaf</tissue>
    </source>
</reference>
<evidence type="ECO:0000313" key="2">
    <source>
        <dbReference type="EMBL" id="TVU18681.1"/>
    </source>
</evidence>
<evidence type="ECO:0000313" key="3">
    <source>
        <dbReference type="Proteomes" id="UP000324897"/>
    </source>
</evidence>
<gene>
    <name evidence="2" type="ORF">EJB05_34791</name>
</gene>
<organism evidence="2 3">
    <name type="scientific">Eragrostis curvula</name>
    <name type="common">weeping love grass</name>
    <dbReference type="NCBI Taxonomy" id="38414"/>
    <lineage>
        <taxon>Eukaryota</taxon>
        <taxon>Viridiplantae</taxon>
        <taxon>Streptophyta</taxon>
        <taxon>Embryophyta</taxon>
        <taxon>Tracheophyta</taxon>
        <taxon>Spermatophyta</taxon>
        <taxon>Magnoliopsida</taxon>
        <taxon>Liliopsida</taxon>
        <taxon>Poales</taxon>
        <taxon>Poaceae</taxon>
        <taxon>PACMAD clade</taxon>
        <taxon>Chloridoideae</taxon>
        <taxon>Eragrostideae</taxon>
        <taxon>Eragrostidinae</taxon>
        <taxon>Eragrostis</taxon>
    </lineage>
</organism>
<comment type="caution">
    <text evidence="2">The sequence shown here is derived from an EMBL/GenBank/DDBJ whole genome shotgun (WGS) entry which is preliminary data.</text>
</comment>
<keyword evidence="3" id="KW-1185">Reference proteome</keyword>
<dbReference type="EMBL" id="RWGY01000029">
    <property type="protein sequence ID" value="TVU18681.1"/>
    <property type="molecule type" value="Genomic_DNA"/>
</dbReference>
<dbReference type="AlphaFoldDB" id="A0A5J9U6B4"/>
<sequence>MAPGSPIPICFASALLDSRAGRRSRGSAATGDSCDTADSIPNPKRPATVDFCSSSPQAAVTWILNSDRLILGRIRTVEQQGEEWKKMHEKGCSTEFPTGLRLLKRYDEGV</sequence>